<feature type="region of interest" description="Disordered" evidence="1">
    <location>
        <begin position="24"/>
        <end position="69"/>
    </location>
</feature>
<feature type="compositionally biased region" description="Polar residues" evidence="1">
    <location>
        <begin position="50"/>
        <end position="68"/>
    </location>
</feature>
<feature type="domain" description="NADP-dependent oxidoreductase" evidence="2">
    <location>
        <begin position="149"/>
        <end position="302"/>
    </location>
</feature>
<evidence type="ECO:0000259" key="2">
    <source>
        <dbReference type="Pfam" id="PF00248"/>
    </source>
</evidence>
<dbReference type="AlphaFoldDB" id="A0AAE0LFQ0"/>
<accession>A0AAE0LFQ0</accession>
<dbReference type="InterPro" id="IPR036812">
    <property type="entry name" value="NAD(P)_OxRdtase_dom_sf"/>
</dbReference>
<dbReference type="Pfam" id="PF00248">
    <property type="entry name" value="Aldo_ket_red"/>
    <property type="match status" value="1"/>
</dbReference>
<evidence type="ECO:0000313" key="3">
    <source>
        <dbReference type="EMBL" id="KAK3283457.1"/>
    </source>
</evidence>
<dbReference type="InterPro" id="IPR020471">
    <property type="entry name" value="AKR"/>
</dbReference>
<dbReference type="EMBL" id="LGRX02002769">
    <property type="protein sequence ID" value="KAK3283457.1"/>
    <property type="molecule type" value="Genomic_DNA"/>
</dbReference>
<dbReference type="InterPro" id="IPR023210">
    <property type="entry name" value="NADP_OxRdtase_dom"/>
</dbReference>
<evidence type="ECO:0000256" key="1">
    <source>
        <dbReference type="SAM" id="MobiDB-lite"/>
    </source>
</evidence>
<sequence>MGCKYRQRTGACCCPNPPIGCREPANSGSSDFKISFPQGVNSYRDLRQGKSASDMASSPNAPSSTSDLEVTLYNDNGIPVGTSGGKQDTQVTRQPVADAPQLPIPPRATPKEWRLAGLSKPFPTVGWVCTSNDVNSVVSSDVQLLDAGGDATTEEAMGRALSAISDAERAQKTVVTAIGALPSDAIESACAAAFERLGGKPIDIVSLSWEEADLESVDTEMAAAWQAMMSCVQKGLARSVGLRCSSLDVALKALPAALSCADRETRPLLLQVPLTPLSRKQQRLLLGMCNRGRVQLSALAPLSCVEQLAGCDVVKASDKAALQEVLLGWSVGRGVAVFLSASDDFDLSRLGSAVQPIASDLRASLDNLAPAS</sequence>
<proteinExistence type="predicted"/>
<dbReference type="PANTHER" id="PTHR11732">
    <property type="entry name" value="ALDO/KETO REDUCTASE"/>
    <property type="match status" value="1"/>
</dbReference>
<keyword evidence="4" id="KW-1185">Reference proteome</keyword>
<protein>
    <recommendedName>
        <fullName evidence="2">NADP-dependent oxidoreductase domain-containing protein</fullName>
    </recommendedName>
</protein>
<dbReference type="Proteomes" id="UP001190700">
    <property type="component" value="Unassembled WGS sequence"/>
</dbReference>
<dbReference type="GO" id="GO:0016491">
    <property type="term" value="F:oxidoreductase activity"/>
    <property type="evidence" value="ECO:0007669"/>
    <property type="project" value="InterPro"/>
</dbReference>
<name>A0AAE0LFQ0_9CHLO</name>
<gene>
    <name evidence="3" type="ORF">CYMTET_8844</name>
</gene>
<dbReference type="Gene3D" id="3.20.20.100">
    <property type="entry name" value="NADP-dependent oxidoreductase domain"/>
    <property type="match status" value="1"/>
</dbReference>
<dbReference type="SUPFAM" id="SSF51430">
    <property type="entry name" value="NAD(P)-linked oxidoreductase"/>
    <property type="match status" value="1"/>
</dbReference>
<evidence type="ECO:0000313" key="4">
    <source>
        <dbReference type="Proteomes" id="UP001190700"/>
    </source>
</evidence>
<reference evidence="3 4" key="1">
    <citation type="journal article" date="2015" name="Genome Biol. Evol.">
        <title>Comparative Genomics of a Bacterivorous Green Alga Reveals Evolutionary Causalities and Consequences of Phago-Mixotrophic Mode of Nutrition.</title>
        <authorList>
            <person name="Burns J.A."/>
            <person name="Paasch A."/>
            <person name="Narechania A."/>
            <person name="Kim E."/>
        </authorList>
    </citation>
    <scope>NUCLEOTIDE SEQUENCE [LARGE SCALE GENOMIC DNA]</scope>
    <source>
        <strain evidence="3 4">PLY_AMNH</strain>
    </source>
</reference>
<organism evidence="3 4">
    <name type="scientific">Cymbomonas tetramitiformis</name>
    <dbReference type="NCBI Taxonomy" id="36881"/>
    <lineage>
        <taxon>Eukaryota</taxon>
        <taxon>Viridiplantae</taxon>
        <taxon>Chlorophyta</taxon>
        <taxon>Pyramimonadophyceae</taxon>
        <taxon>Pyramimonadales</taxon>
        <taxon>Pyramimonadaceae</taxon>
        <taxon>Cymbomonas</taxon>
    </lineage>
</organism>
<comment type="caution">
    <text evidence="3">The sequence shown here is derived from an EMBL/GenBank/DDBJ whole genome shotgun (WGS) entry which is preliminary data.</text>
</comment>